<dbReference type="PANTHER" id="PTHR43409">
    <property type="entry name" value="ANAEROBIC MAGNESIUM-PROTOPORPHYRIN IX MONOMETHYL ESTER CYCLASE-RELATED"/>
    <property type="match status" value="1"/>
</dbReference>
<dbReference type="InterPro" id="IPR006638">
    <property type="entry name" value="Elp3/MiaA/NifB-like_rSAM"/>
</dbReference>
<dbReference type="Proteomes" id="UP000184139">
    <property type="component" value="Unassembled WGS sequence"/>
</dbReference>
<dbReference type="RefSeq" id="WP_161949865.1">
    <property type="nucleotide sequence ID" value="NZ_FQXS01000018.1"/>
</dbReference>
<dbReference type="Gene3D" id="3.20.20.70">
    <property type="entry name" value="Aldolase class I"/>
    <property type="match status" value="1"/>
</dbReference>
<reference evidence="7 8" key="1">
    <citation type="submission" date="2016-11" db="EMBL/GenBank/DDBJ databases">
        <authorList>
            <person name="Jaros S."/>
            <person name="Januszkiewicz K."/>
            <person name="Wedrychowicz H."/>
        </authorList>
    </citation>
    <scope>NUCLEOTIDE SEQUENCE [LARGE SCALE GENOMIC DNA]</scope>
    <source>
        <strain evidence="7 8">DSM 9705</strain>
    </source>
</reference>
<organism evidence="7 8">
    <name type="scientific">Desulfofustis glycolicus DSM 9705</name>
    <dbReference type="NCBI Taxonomy" id="1121409"/>
    <lineage>
        <taxon>Bacteria</taxon>
        <taxon>Pseudomonadati</taxon>
        <taxon>Thermodesulfobacteriota</taxon>
        <taxon>Desulfobulbia</taxon>
        <taxon>Desulfobulbales</taxon>
        <taxon>Desulfocapsaceae</taxon>
        <taxon>Desulfofustis</taxon>
    </lineage>
</organism>
<dbReference type="SFLD" id="SFLDS00029">
    <property type="entry name" value="Radical_SAM"/>
    <property type="match status" value="1"/>
</dbReference>
<dbReference type="GO" id="GO:0046872">
    <property type="term" value="F:metal ion binding"/>
    <property type="evidence" value="ECO:0007669"/>
    <property type="project" value="UniProtKB-KW"/>
</dbReference>
<feature type="domain" description="Radical SAM core" evidence="6">
    <location>
        <begin position="17"/>
        <end position="257"/>
    </location>
</feature>
<dbReference type="GO" id="GO:0003824">
    <property type="term" value="F:catalytic activity"/>
    <property type="evidence" value="ECO:0007669"/>
    <property type="project" value="InterPro"/>
</dbReference>
<comment type="cofactor">
    <cofactor evidence="1">
        <name>[4Fe-4S] cluster</name>
        <dbReference type="ChEBI" id="CHEBI:49883"/>
    </cofactor>
</comment>
<evidence type="ECO:0000256" key="1">
    <source>
        <dbReference type="ARBA" id="ARBA00001966"/>
    </source>
</evidence>
<dbReference type="STRING" id="1121409.SAMN02745124_02867"/>
<name>A0A1M5X9L0_9BACT</name>
<dbReference type="AlphaFoldDB" id="A0A1M5X9L0"/>
<keyword evidence="2" id="KW-0949">S-adenosyl-L-methionine</keyword>
<dbReference type="CDD" id="cd01335">
    <property type="entry name" value="Radical_SAM"/>
    <property type="match status" value="1"/>
</dbReference>
<dbReference type="SUPFAM" id="SSF102114">
    <property type="entry name" value="Radical SAM enzymes"/>
    <property type="match status" value="1"/>
</dbReference>
<dbReference type="InterPro" id="IPR007197">
    <property type="entry name" value="rSAM"/>
</dbReference>
<sequence length="309" mass="35132">MSRKPNRPLEQPVIRPPSEWQSTLIRVTRGCNWNRCRFCGIYPHLGQSSFSIRRFEEIAEDIEIMRARRPQAEDFFLGDADPLHGGSELIGRVIDMLYDRFPVKKVTSYARVSTLRKLGRQTIAELAARGLTRVHLGLESGDEEVLRFQRKGQSPAMVREVSGWLAAAGIEQSFYVLLGLGGTERWREHMIATAELINELQPAFVRIRRLWLYESDPVAGRSGCPLLQQVDDGSFTPQSAEGTVHELALLLERLRPSPTYLTCDHANNVVQVHGSLASDLDEMRREVRSFLALPEEQRRACCAEHRSRI</sequence>
<dbReference type="SMART" id="SM00729">
    <property type="entry name" value="Elp3"/>
    <property type="match status" value="1"/>
</dbReference>
<gene>
    <name evidence="7" type="ORF">SAMN02745124_02867</name>
</gene>
<keyword evidence="8" id="KW-1185">Reference proteome</keyword>
<keyword evidence="3" id="KW-0479">Metal-binding</keyword>
<dbReference type="SFLD" id="SFLDG01095">
    <property type="entry name" value="Uncharacterised_Radical_SAM_Su"/>
    <property type="match status" value="1"/>
</dbReference>
<dbReference type="PROSITE" id="PS51918">
    <property type="entry name" value="RADICAL_SAM"/>
    <property type="match status" value="1"/>
</dbReference>
<dbReference type="InterPro" id="IPR013785">
    <property type="entry name" value="Aldolase_TIM"/>
</dbReference>
<dbReference type="EMBL" id="FQXS01000018">
    <property type="protein sequence ID" value="SHH96214.1"/>
    <property type="molecule type" value="Genomic_DNA"/>
</dbReference>
<protein>
    <submittedName>
        <fullName evidence="7">Radical SAM superfamily protein</fullName>
    </submittedName>
</protein>
<evidence type="ECO:0000256" key="2">
    <source>
        <dbReference type="ARBA" id="ARBA00022691"/>
    </source>
</evidence>
<dbReference type="InterPro" id="IPR058240">
    <property type="entry name" value="rSAM_sf"/>
</dbReference>
<keyword evidence="4" id="KW-0408">Iron</keyword>
<dbReference type="SFLD" id="SFLDG01082">
    <property type="entry name" value="B12-binding_domain_containing"/>
    <property type="match status" value="1"/>
</dbReference>
<evidence type="ECO:0000256" key="3">
    <source>
        <dbReference type="ARBA" id="ARBA00022723"/>
    </source>
</evidence>
<dbReference type="OrthoDB" id="5470216at2"/>
<accession>A0A1M5X9L0</accession>
<dbReference type="Pfam" id="PF04055">
    <property type="entry name" value="Radical_SAM"/>
    <property type="match status" value="1"/>
</dbReference>
<dbReference type="PANTHER" id="PTHR43409:SF4">
    <property type="entry name" value="RADICAL SAM SUPERFAMILY PROTEIN"/>
    <property type="match status" value="1"/>
</dbReference>
<dbReference type="InterPro" id="IPR051198">
    <property type="entry name" value="BchE-like"/>
</dbReference>
<evidence type="ECO:0000313" key="7">
    <source>
        <dbReference type="EMBL" id="SHH96214.1"/>
    </source>
</evidence>
<evidence type="ECO:0000259" key="6">
    <source>
        <dbReference type="PROSITE" id="PS51918"/>
    </source>
</evidence>
<proteinExistence type="predicted"/>
<evidence type="ECO:0000256" key="5">
    <source>
        <dbReference type="ARBA" id="ARBA00023014"/>
    </source>
</evidence>
<keyword evidence="5" id="KW-0411">Iron-sulfur</keyword>
<evidence type="ECO:0000256" key="4">
    <source>
        <dbReference type="ARBA" id="ARBA00023004"/>
    </source>
</evidence>
<evidence type="ECO:0000313" key="8">
    <source>
        <dbReference type="Proteomes" id="UP000184139"/>
    </source>
</evidence>
<dbReference type="GO" id="GO:0051536">
    <property type="term" value="F:iron-sulfur cluster binding"/>
    <property type="evidence" value="ECO:0007669"/>
    <property type="project" value="UniProtKB-KW"/>
</dbReference>